<evidence type="ECO:0000313" key="1">
    <source>
        <dbReference type="EMBL" id="WPJ95988.1"/>
    </source>
</evidence>
<gene>
    <name evidence="1" type="ORF">SH580_21460</name>
</gene>
<reference evidence="1 2" key="1">
    <citation type="submission" date="2023-11" db="EMBL/GenBank/DDBJ databases">
        <title>Coraliomargarita sp. nov., isolated from marine algae.</title>
        <authorList>
            <person name="Lee J.K."/>
            <person name="Baek J.H."/>
            <person name="Kim J.M."/>
            <person name="Choi D.G."/>
            <person name="Jeon C.O."/>
        </authorList>
    </citation>
    <scope>NUCLEOTIDE SEQUENCE [LARGE SCALE GENOMIC DNA]</scope>
    <source>
        <strain evidence="1 2">J2-16</strain>
    </source>
</reference>
<protein>
    <submittedName>
        <fullName evidence="1">Uncharacterized protein</fullName>
    </submittedName>
</protein>
<keyword evidence="2" id="KW-1185">Reference proteome</keyword>
<sequence length="227" mass="26139">MDPYIIKLRILKQLISITSLRHFLFAWVLSAPLFALAEHVALWDIPQVQIDLKQRIIDLTTEMQNLPIPGEPLQHEAFGYHSSFLPELDVLPKEPRWTVEFNFRGHLPLQKLILIPAYDRRFERSKNYGFPKRFRIVWIRAEGEETVVGEWMNEDCPDPGWAPLSIPFPEVSGKGLNRIRIEVFRGVEDGGQEYFALDEVFGVIRRCVAGTVDSNQWCAGVATLLEP</sequence>
<accession>A0ABZ0RKL3</accession>
<organism evidence="1 2">
    <name type="scientific">Coraliomargarita algicola</name>
    <dbReference type="NCBI Taxonomy" id="3092156"/>
    <lineage>
        <taxon>Bacteria</taxon>
        <taxon>Pseudomonadati</taxon>
        <taxon>Verrucomicrobiota</taxon>
        <taxon>Opitutia</taxon>
        <taxon>Puniceicoccales</taxon>
        <taxon>Coraliomargaritaceae</taxon>
        <taxon>Coraliomargarita</taxon>
    </lineage>
</organism>
<evidence type="ECO:0000313" key="2">
    <source>
        <dbReference type="Proteomes" id="UP001324993"/>
    </source>
</evidence>
<name>A0ABZ0RKL3_9BACT</name>
<dbReference type="RefSeq" id="WP_319832855.1">
    <property type="nucleotide sequence ID" value="NZ_CP138858.1"/>
</dbReference>
<proteinExistence type="predicted"/>
<dbReference type="EMBL" id="CP138858">
    <property type="protein sequence ID" value="WPJ95988.1"/>
    <property type="molecule type" value="Genomic_DNA"/>
</dbReference>
<dbReference type="Proteomes" id="UP001324993">
    <property type="component" value="Chromosome"/>
</dbReference>